<comment type="caution">
    <text evidence="1">The sequence shown here is derived from an EMBL/GenBank/DDBJ whole genome shotgun (WGS) entry which is preliminary data.</text>
</comment>
<organism evidence="1 2">
    <name type="scientific">Streptomyces mordarskii</name>
    <dbReference type="NCBI Taxonomy" id="1226758"/>
    <lineage>
        <taxon>Bacteria</taxon>
        <taxon>Bacillati</taxon>
        <taxon>Actinomycetota</taxon>
        <taxon>Actinomycetes</taxon>
        <taxon>Kitasatosporales</taxon>
        <taxon>Streptomycetaceae</taxon>
        <taxon>Streptomyces</taxon>
    </lineage>
</organism>
<gene>
    <name evidence="1" type="ORF">GCM10010390_65770</name>
</gene>
<dbReference type="EMBL" id="BAAABZ010000071">
    <property type="protein sequence ID" value="GAA0554517.1"/>
    <property type="molecule type" value="Genomic_DNA"/>
</dbReference>
<sequence>MAELTLRQLKKDVAALAKDVARGAEAIHGVTRELDEDAKDTARVAEMIAGMGVDTTSVAEARELAKLTSAAGNELLAYANLGDSTARAAQAAHNQARASHDGINEAYSRAPVDISNMKREWLQQE</sequence>
<dbReference type="RefSeq" id="WP_346160842.1">
    <property type="nucleotide sequence ID" value="NZ_BAAABZ010000071.1"/>
</dbReference>
<name>A0ABN1DX23_9ACTN</name>
<evidence type="ECO:0000313" key="2">
    <source>
        <dbReference type="Proteomes" id="UP001501576"/>
    </source>
</evidence>
<evidence type="ECO:0000313" key="1">
    <source>
        <dbReference type="EMBL" id="GAA0554517.1"/>
    </source>
</evidence>
<dbReference type="Proteomes" id="UP001501576">
    <property type="component" value="Unassembled WGS sequence"/>
</dbReference>
<proteinExistence type="predicted"/>
<keyword evidence="2" id="KW-1185">Reference proteome</keyword>
<accession>A0ABN1DX23</accession>
<protein>
    <submittedName>
        <fullName evidence="1">Uncharacterized protein</fullName>
    </submittedName>
</protein>
<reference evidence="2" key="1">
    <citation type="journal article" date="2019" name="Int. J. Syst. Evol. Microbiol.">
        <title>The Global Catalogue of Microorganisms (GCM) 10K type strain sequencing project: providing services to taxonomists for standard genome sequencing and annotation.</title>
        <authorList>
            <consortium name="The Broad Institute Genomics Platform"/>
            <consortium name="The Broad Institute Genome Sequencing Center for Infectious Disease"/>
            <person name="Wu L."/>
            <person name="Ma J."/>
        </authorList>
    </citation>
    <scope>NUCLEOTIDE SEQUENCE [LARGE SCALE GENOMIC DNA]</scope>
    <source>
        <strain evidence="2">JCM 5052</strain>
    </source>
</reference>